<proteinExistence type="predicted"/>
<sequence>MNAGARLAVYGLGLVVAFGGAFGIAGAAIPSSAVSDWTKGTEMKSHDGGHASGATGVSESTSAAADNLKGLALGSSGYVLSPVEAPAGVGESGELSFQIQDASGTPVTEYTTAHDKDLHLIVARSDGSQFRHVHPVLDESTGTWSTPWSWAEAGSYRVFADFTPAGADAPSLTLTRTVQVAGDFAPVASDPTRVSEVGGFTVSLDGDLMAGSASELTLTVTRDGQPVTALEPYLGAFGHLVALREGDLAYLHVHAEGEEPVAGETSGPEIAFAAEAPTAGRYLLYLDFQVDGQVHTAEFVLDAAHGDGATETEGGSHKGGH</sequence>
<keyword evidence="3" id="KW-1185">Reference proteome</keyword>
<feature type="compositionally biased region" description="Basic and acidic residues" evidence="1">
    <location>
        <begin position="39"/>
        <end position="49"/>
    </location>
</feature>
<evidence type="ECO:0000313" key="2">
    <source>
        <dbReference type="EMBL" id="WGW11188.1"/>
    </source>
</evidence>
<protein>
    <submittedName>
        <fullName evidence="2">Heavy-metal-associated domain-containing protein</fullName>
    </submittedName>
</protein>
<evidence type="ECO:0000256" key="1">
    <source>
        <dbReference type="SAM" id="MobiDB-lite"/>
    </source>
</evidence>
<dbReference type="Proteomes" id="UP001209083">
    <property type="component" value="Chromosome"/>
</dbReference>
<feature type="region of interest" description="Disordered" evidence="1">
    <location>
        <begin position="38"/>
        <end position="58"/>
    </location>
</feature>
<gene>
    <name evidence="2" type="ORF">LWF01_13955</name>
</gene>
<dbReference type="RefSeq" id="WP_349637972.1">
    <property type="nucleotide sequence ID" value="NZ_CP090958.1"/>
</dbReference>
<organism evidence="2 3">
    <name type="scientific">Saxibacter everestensis</name>
    <dbReference type="NCBI Taxonomy" id="2909229"/>
    <lineage>
        <taxon>Bacteria</taxon>
        <taxon>Bacillati</taxon>
        <taxon>Actinomycetota</taxon>
        <taxon>Actinomycetes</taxon>
        <taxon>Micrococcales</taxon>
        <taxon>Brevibacteriaceae</taxon>
        <taxon>Saxibacter</taxon>
    </lineage>
</organism>
<dbReference type="EMBL" id="CP090958">
    <property type="protein sequence ID" value="WGW11188.1"/>
    <property type="molecule type" value="Genomic_DNA"/>
</dbReference>
<reference evidence="2 3" key="1">
    <citation type="submission" date="2023-05" db="EMBL/GenBank/DDBJ databases">
        <title>Lithophilousrod everest ZFBP1038 complete genpme.</title>
        <authorList>
            <person name="Tian M."/>
        </authorList>
    </citation>
    <scope>NUCLEOTIDE SEQUENCE [LARGE SCALE GENOMIC DNA]</scope>
    <source>
        <strain evidence="2 3">ZFBP1038</strain>
    </source>
</reference>
<name>A0ABY8QQD3_9MICO</name>
<accession>A0ABY8QQD3</accession>
<evidence type="ECO:0000313" key="3">
    <source>
        <dbReference type="Proteomes" id="UP001209083"/>
    </source>
</evidence>